<dbReference type="InterPro" id="IPR032781">
    <property type="entry name" value="ABC_tran_Xtn"/>
</dbReference>
<evidence type="ECO:0000313" key="7">
    <source>
        <dbReference type="Proteomes" id="UP000003303"/>
    </source>
</evidence>
<dbReference type="PANTHER" id="PTHR42855:SF1">
    <property type="entry name" value="ABC TRANSPORTER DOMAIN-CONTAINING PROTEIN"/>
    <property type="match status" value="1"/>
</dbReference>
<dbReference type="EMBL" id="ACLR01000034">
    <property type="protein sequence ID" value="EEK17573.1"/>
    <property type="molecule type" value="Genomic_DNA"/>
</dbReference>
<evidence type="ECO:0000256" key="1">
    <source>
        <dbReference type="ARBA" id="ARBA00022741"/>
    </source>
</evidence>
<dbReference type="SUPFAM" id="SSF52540">
    <property type="entry name" value="P-loop containing nucleoside triphosphate hydrolases"/>
    <property type="match status" value="2"/>
</dbReference>
<dbReference type="STRING" id="596327.PORUE0001_0165"/>
<dbReference type="GO" id="GO:0005524">
    <property type="term" value="F:ATP binding"/>
    <property type="evidence" value="ECO:0007669"/>
    <property type="project" value="UniProtKB-KW"/>
</dbReference>
<dbReference type="PANTHER" id="PTHR42855">
    <property type="entry name" value="ABC TRANSPORTER ATP-BINDING SUBUNIT"/>
    <property type="match status" value="1"/>
</dbReference>
<dbReference type="InterPro" id="IPR037118">
    <property type="entry name" value="Val-tRNA_synth_C_sf"/>
</dbReference>
<feature type="coiled-coil region" evidence="3">
    <location>
        <begin position="571"/>
        <end position="622"/>
    </location>
</feature>
<dbReference type="InterPro" id="IPR051309">
    <property type="entry name" value="ABCF_ATPase"/>
</dbReference>
<keyword evidence="2 6" id="KW-0067">ATP-binding</keyword>
<sequence length="633" mass="71686">MLQLNNVSLSFGNRVLFTDISLSLLEGDKVGLVGVNGTGKSSLLRIIMGELEPDSGTITRRNGLRIGYLSQQHRFAEGVRVIDAVFSPHDPTAHLVGAWQSAVERGDAEAQERLLPDMDRLSAWQYEQEATAILHALRITDVERPMELLSGGEVKRVALAGVLLQQPDLLILDEPTNHLDLEVIEWLEGYLSRSRLTLLLVTHDRYFLDHICTRIVEMDQQQLYSYEGNYETFLTKRQERLEQMAQTSDRLANIYRQELVWMRATPQARGGKQRARKEHFAELSSELSKARQILREQTTIEPLHSSVRLGKQVIELEGVSKSFEESKPLVRYFDYIFSRRDRVGIVGPNGCGKTTLLKMIIGELEPDSGSVLIGETVQFGYFGQKLPSYAPDKRVIDIISDIASHITDPVTGQSVSATQLLQRFLFTSDRIYTPVSLLSGGELRRLYLCTVLMASPNLLILDEPTNDLDITTLGVLESYLSSFEGVLIIVTHDRYFLDKLVEHLFVFEKGGHIRDFPGNFTQYRLQQEAEVQQATEQAATRESKSAAPVASQATRQGNRKKRRSYREEQEFQQLEQQIPQLEGRIAELERRMSSGSLSNEELIKAGEEIAEAQQEMEQASERWFELAAIEEEA</sequence>
<evidence type="ECO:0000259" key="5">
    <source>
        <dbReference type="PROSITE" id="PS50893"/>
    </source>
</evidence>
<accession>C2M9L5</accession>
<dbReference type="NCBIfam" id="NF000355">
    <property type="entry name" value="ribo_prot_ABC_F"/>
    <property type="match status" value="1"/>
</dbReference>
<gene>
    <name evidence="6" type="ORF">PORUE0001_0165</name>
</gene>
<dbReference type="Pfam" id="PF00005">
    <property type="entry name" value="ABC_tran"/>
    <property type="match status" value="2"/>
</dbReference>
<dbReference type="RefSeq" id="WP_007364608.1">
    <property type="nucleotide sequence ID" value="NZ_ACLR01000034.1"/>
</dbReference>
<dbReference type="OrthoDB" id="1521973at2"/>
<dbReference type="GO" id="GO:0016887">
    <property type="term" value="F:ATP hydrolysis activity"/>
    <property type="evidence" value="ECO:0007669"/>
    <property type="project" value="InterPro"/>
</dbReference>
<dbReference type="FunFam" id="3.40.50.300:FF:000011">
    <property type="entry name" value="Putative ABC transporter ATP-binding component"/>
    <property type="match status" value="1"/>
</dbReference>
<evidence type="ECO:0000256" key="4">
    <source>
        <dbReference type="SAM" id="MobiDB-lite"/>
    </source>
</evidence>
<feature type="region of interest" description="Disordered" evidence="4">
    <location>
        <begin position="535"/>
        <end position="568"/>
    </location>
</feature>
<evidence type="ECO:0000313" key="6">
    <source>
        <dbReference type="EMBL" id="EEK17573.1"/>
    </source>
</evidence>
<keyword evidence="3" id="KW-0175">Coiled coil</keyword>
<dbReference type="GO" id="GO:0003677">
    <property type="term" value="F:DNA binding"/>
    <property type="evidence" value="ECO:0007669"/>
    <property type="project" value="InterPro"/>
</dbReference>
<proteinExistence type="predicted"/>
<keyword evidence="1" id="KW-0547">Nucleotide-binding</keyword>
<dbReference type="AlphaFoldDB" id="C2M9L5"/>
<dbReference type="CDD" id="cd03221">
    <property type="entry name" value="ABCF_EF-3"/>
    <property type="match status" value="2"/>
</dbReference>
<reference evidence="6 7" key="1">
    <citation type="submission" date="2009-04" db="EMBL/GenBank/DDBJ databases">
        <authorList>
            <person name="Sebastian Y."/>
            <person name="Madupu R."/>
            <person name="Durkin A.S."/>
            <person name="Torralba M."/>
            <person name="Methe B."/>
            <person name="Sutton G.G."/>
            <person name="Strausberg R.L."/>
            <person name="Nelson K.E."/>
        </authorList>
    </citation>
    <scope>NUCLEOTIDE SEQUENCE [LARGE SCALE GENOMIC DNA]</scope>
    <source>
        <strain evidence="6 7">60-3</strain>
    </source>
</reference>
<comment type="caution">
    <text evidence="6">The sequence shown here is derived from an EMBL/GenBank/DDBJ whole genome shotgun (WGS) entry which is preliminary data.</text>
</comment>
<dbReference type="InterPro" id="IPR032524">
    <property type="entry name" value="ABC_tran_C"/>
</dbReference>
<dbReference type="Proteomes" id="UP000003303">
    <property type="component" value="Unassembled WGS sequence"/>
</dbReference>
<dbReference type="InterPro" id="IPR003439">
    <property type="entry name" value="ABC_transporter-like_ATP-bd"/>
</dbReference>
<dbReference type="InterPro" id="IPR027417">
    <property type="entry name" value="P-loop_NTPase"/>
</dbReference>
<dbReference type="Gene3D" id="1.10.287.380">
    <property type="entry name" value="Valyl-tRNA synthetase, C-terminal domain"/>
    <property type="match status" value="1"/>
</dbReference>
<dbReference type="eggNOG" id="COG0488">
    <property type="taxonomic scope" value="Bacteria"/>
</dbReference>
<dbReference type="PROSITE" id="PS50893">
    <property type="entry name" value="ABC_TRANSPORTER_2"/>
    <property type="match status" value="2"/>
</dbReference>
<dbReference type="InterPro" id="IPR003593">
    <property type="entry name" value="AAA+_ATPase"/>
</dbReference>
<evidence type="ECO:0000256" key="2">
    <source>
        <dbReference type="ARBA" id="ARBA00022840"/>
    </source>
</evidence>
<name>C2M9L5_9PORP</name>
<organism evidence="6 7">
    <name type="scientific">Porphyromonas uenonis 60-3</name>
    <dbReference type="NCBI Taxonomy" id="596327"/>
    <lineage>
        <taxon>Bacteria</taxon>
        <taxon>Pseudomonadati</taxon>
        <taxon>Bacteroidota</taxon>
        <taxon>Bacteroidia</taxon>
        <taxon>Bacteroidales</taxon>
        <taxon>Porphyromonadaceae</taxon>
        <taxon>Porphyromonas</taxon>
    </lineage>
</organism>
<dbReference type="Pfam" id="PF12848">
    <property type="entry name" value="ABC_tran_Xtn"/>
    <property type="match status" value="1"/>
</dbReference>
<keyword evidence="7" id="KW-1185">Reference proteome</keyword>
<evidence type="ECO:0000256" key="3">
    <source>
        <dbReference type="SAM" id="Coils"/>
    </source>
</evidence>
<dbReference type="Pfam" id="PF16326">
    <property type="entry name" value="ABC_tran_CTD"/>
    <property type="match status" value="1"/>
</dbReference>
<feature type="domain" description="ABC transporter" evidence="5">
    <location>
        <begin position="314"/>
        <end position="534"/>
    </location>
</feature>
<feature type="domain" description="ABC transporter" evidence="5">
    <location>
        <begin position="2"/>
        <end position="245"/>
    </location>
</feature>
<dbReference type="SMART" id="SM00382">
    <property type="entry name" value="AAA"/>
    <property type="match status" value="2"/>
</dbReference>
<protein>
    <submittedName>
        <fullName evidence="6">ABC transporter, ATP-binding protein</fullName>
    </submittedName>
</protein>
<dbReference type="Gene3D" id="3.40.50.300">
    <property type="entry name" value="P-loop containing nucleotide triphosphate hydrolases"/>
    <property type="match status" value="2"/>
</dbReference>